<accession>A0A0E0IFY8</accession>
<feature type="compositionally biased region" description="Basic and acidic residues" evidence="1">
    <location>
        <begin position="132"/>
        <end position="153"/>
    </location>
</feature>
<reference evidence="2" key="1">
    <citation type="submission" date="2015-04" db="UniProtKB">
        <authorList>
            <consortium name="EnsemblPlants"/>
        </authorList>
    </citation>
    <scope>IDENTIFICATION</scope>
    <source>
        <strain evidence="2">SL10</strain>
    </source>
</reference>
<reference evidence="2" key="2">
    <citation type="submission" date="2018-04" db="EMBL/GenBank/DDBJ databases">
        <title>OnivRS2 (Oryza nivara Reference Sequence Version 2).</title>
        <authorList>
            <person name="Zhang J."/>
            <person name="Kudrna D."/>
            <person name="Lee S."/>
            <person name="Talag J."/>
            <person name="Rajasekar S."/>
            <person name="Welchert J."/>
            <person name="Hsing Y.-I."/>
            <person name="Wing R.A."/>
        </authorList>
    </citation>
    <scope>NUCLEOTIDE SEQUENCE [LARGE SCALE GENOMIC DNA]</scope>
    <source>
        <strain evidence="2">SL10</strain>
    </source>
</reference>
<name>A0A0E0IFY8_ORYNI</name>
<proteinExistence type="predicted"/>
<feature type="region of interest" description="Disordered" evidence="1">
    <location>
        <begin position="122"/>
        <end position="157"/>
    </location>
</feature>
<feature type="compositionally biased region" description="Low complexity" evidence="1">
    <location>
        <begin position="122"/>
        <end position="131"/>
    </location>
</feature>
<organism evidence="2">
    <name type="scientific">Oryza nivara</name>
    <name type="common">Indian wild rice</name>
    <name type="synonym">Oryza sativa f. spontanea</name>
    <dbReference type="NCBI Taxonomy" id="4536"/>
    <lineage>
        <taxon>Eukaryota</taxon>
        <taxon>Viridiplantae</taxon>
        <taxon>Streptophyta</taxon>
        <taxon>Embryophyta</taxon>
        <taxon>Tracheophyta</taxon>
        <taxon>Spermatophyta</taxon>
        <taxon>Magnoliopsida</taxon>
        <taxon>Liliopsida</taxon>
        <taxon>Poales</taxon>
        <taxon>Poaceae</taxon>
        <taxon>BOP clade</taxon>
        <taxon>Oryzoideae</taxon>
        <taxon>Oryzeae</taxon>
        <taxon>Oryzinae</taxon>
        <taxon>Oryza</taxon>
    </lineage>
</organism>
<dbReference type="Proteomes" id="UP000006591">
    <property type="component" value="Chromosome 9"/>
</dbReference>
<dbReference type="EnsemblPlants" id="ONIVA09G00020.1">
    <property type="protein sequence ID" value="ONIVA09G00020.1"/>
    <property type="gene ID" value="ONIVA09G00020"/>
</dbReference>
<protein>
    <submittedName>
        <fullName evidence="2">Uncharacterized protein</fullName>
    </submittedName>
</protein>
<dbReference type="AlphaFoldDB" id="A0A0E0IFY8"/>
<keyword evidence="3" id="KW-1185">Reference proteome</keyword>
<evidence type="ECO:0000313" key="2">
    <source>
        <dbReference type="EnsemblPlants" id="ONIVA09G00020.1"/>
    </source>
</evidence>
<dbReference type="HOGENOM" id="CLU_131188_0_0_1"/>
<dbReference type="Gramene" id="ONIVA09G00020.1">
    <property type="protein sequence ID" value="ONIVA09G00020.1"/>
    <property type="gene ID" value="ONIVA09G00020"/>
</dbReference>
<evidence type="ECO:0000313" key="3">
    <source>
        <dbReference type="Proteomes" id="UP000006591"/>
    </source>
</evidence>
<evidence type="ECO:0000256" key="1">
    <source>
        <dbReference type="SAM" id="MobiDB-lite"/>
    </source>
</evidence>
<sequence length="175" mass="19791">MGGDRCNDDGLPATSGGIAWTVISIAWRCRRERRLEDASASRRRRRRHHSDNDDGSLMTFLTVLMILNMPRQDSTEMAFSGLTQQTSTRWRMARPDSTTVRVRRMTTARVRRRCEVEVATGQARMTRAPAAPRREEDDNTAEDGRQDVQHGDSGEGGVMAQRAAFAMLRRCIPAR</sequence>